<proteinExistence type="predicted"/>
<dbReference type="AlphaFoldDB" id="A0A8S9HW22"/>
<gene>
    <name evidence="1" type="ORF">F2Q70_00014938</name>
</gene>
<accession>A0A8S9HW22</accession>
<organism evidence="1">
    <name type="scientific">Brassica cretica</name>
    <name type="common">Mustard</name>
    <dbReference type="NCBI Taxonomy" id="69181"/>
    <lineage>
        <taxon>Eukaryota</taxon>
        <taxon>Viridiplantae</taxon>
        <taxon>Streptophyta</taxon>
        <taxon>Embryophyta</taxon>
        <taxon>Tracheophyta</taxon>
        <taxon>Spermatophyta</taxon>
        <taxon>Magnoliopsida</taxon>
        <taxon>eudicotyledons</taxon>
        <taxon>Gunneridae</taxon>
        <taxon>Pentapetalae</taxon>
        <taxon>rosids</taxon>
        <taxon>malvids</taxon>
        <taxon>Brassicales</taxon>
        <taxon>Brassicaceae</taxon>
        <taxon>Brassiceae</taxon>
        <taxon>Brassica</taxon>
    </lineage>
</organism>
<reference evidence="1" key="1">
    <citation type="submission" date="2019-12" db="EMBL/GenBank/DDBJ databases">
        <title>Genome sequencing and annotation of Brassica cretica.</title>
        <authorList>
            <person name="Studholme D.J."/>
            <person name="Sarris P.F."/>
        </authorList>
    </citation>
    <scope>NUCLEOTIDE SEQUENCE</scope>
    <source>
        <strain evidence="1">PFS-102/07</strain>
        <tissue evidence="1">Leaf</tissue>
    </source>
</reference>
<sequence length="102" mass="11232">MLTTGTATLDHLLTIGQCPTSSWGLGFQGSASKSVEETVFVKEESEGEDDQTGVHLVDLDQAKVHKNHSSADVIGGVFDERVTRKKQIDFKEMVKLVVSWLR</sequence>
<comment type="caution">
    <text evidence="1">The sequence shown here is derived from an EMBL/GenBank/DDBJ whole genome shotgun (WGS) entry which is preliminary data.</text>
</comment>
<evidence type="ECO:0000313" key="1">
    <source>
        <dbReference type="EMBL" id="KAF2562259.1"/>
    </source>
</evidence>
<name>A0A8S9HW22_BRACR</name>
<protein>
    <submittedName>
        <fullName evidence="1">Uncharacterized protein</fullName>
    </submittedName>
</protein>
<dbReference type="EMBL" id="QGKY02001250">
    <property type="protein sequence ID" value="KAF2562259.1"/>
    <property type="molecule type" value="Genomic_DNA"/>
</dbReference>